<dbReference type="EMBL" id="CAFABH010000012">
    <property type="protein sequence ID" value="CAB4828419.1"/>
    <property type="molecule type" value="Genomic_DNA"/>
</dbReference>
<evidence type="ECO:0000313" key="14">
    <source>
        <dbReference type="EMBL" id="CAB5071335.1"/>
    </source>
</evidence>
<gene>
    <name evidence="7" type="ORF">UFOPK2510_00559</name>
    <name evidence="8" type="ORF">UFOPK2718_01052</name>
    <name evidence="9" type="ORF">UFOPK2936_00890</name>
    <name evidence="10" type="ORF">UFOPK3174_00821</name>
    <name evidence="11" type="ORF">UFOPK3328_00628</name>
    <name evidence="12" type="ORF">UFOPK3779_00981</name>
    <name evidence="13" type="ORF">UFOPK3913_01198</name>
    <name evidence="6" type="ORF">UFOPK4107_00386</name>
    <name evidence="14" type="ORF">UFOPK4403_00576</name>
</gene>
<evidence type="ECO:0000313" key="6">
    <source>
        <dbReference type="EMBL" id="CAB4333186.1"/>
    </source>
</evidence>
<evidence type="ECO:0000256" key="3">
    <source>
        <dbReference type="ARBA" id="ARBA00022989"/>
    </source>
</evidence>
<sequence>MRLLRTSHLGPTLVVSLVSYLLAIALWWEGPALVIALTIFTGQLCVGWTNDLVDVESDREQRRAHKPIANGEISISTVRTSTFIALALCIALSFFGPLGIRGGLVHLLGVGCGVAYNFYLKANLASPIAYIIAFAALPSCIVLSKYNTVPLWLVATGSLFGIAAHFANVLKDMERDRSAGVMGFPQRVGSGTSSLIAGTSLMCVSIILTSVTGLRFSLIIGTLAFIALFAVPMKARFVLILLLALTDVVVLVTFASSSVVTPL</sequence>
<dbReference type="EMBL" id="CAEZYM010000009">
    <property type="protein sequence ID" value="CAB4728043.1"/>
    <property type="molecule type" value="Genomic_DNA"/>
</dbReference>
<evidence type="ECO:0000256" key="5">
    <source>
        <dbReference type="SAM" id="Phobius"/>
    </source>
</evidence>
<dbReference type="AlphaFoldDB" id="A0A6J7A7J6"/>
<keyword evidence="4 5" id="KW-0472">Membrane</keyword>
<organism evidence="10">
    <name type="scientific">freshwater metagenome</name>
    <dbReference type="NCBI Taxonomy" id="449393"/>
    <lineage>
        <taxon>unclassified sequences</taxon>
        <taxon>metagenomes</taxon>
        <taxon>ecological metagenomes</taxon>
    </lineage>
</organism>
<dbReference type="EMBL" id="CAESAE010000002">
    <property type="protein sequence ID" value="CAB4333186.1"/>
    <property type="molecule type" value="Genomic_DNA"/>
</dbReference>
<dbReference type="InterPro" id="IPR000537">
    <property type="entry name" value="UbiA_prenyltransferase"/>
</dbReference>
<feature type="transmembrane region" description="Helical" evidence="5">
    <location>
        <begin position="127"/>
        <end position="144"/>
    </location>
</feature>
<evidence type="ECO:0000313" key="9">
    <source>
        <dbReference type="EMBL" id="CAB4780728.1"/>
    </source>
</evidence>
<dbReference type="CDD" id="cd13956">
    <property type="entry name" value="PT_UbiA"/>
    <property type="match status" value="1"/>
</dbReference>
<feature type="transmembrane region" description="Helical" evidence="5">
    <location>
        <begin position="214"/>
        <end position="231"/>
    </location>
</feature>
<reference evidence="10" key="1">
    <citation type="submission" date="2020-05" db="EMBL/GenBank/DDBJ databases">
        <authorList>
            <person name="Chiriac C."/>
            <person name="Salcher M."/>
            <person name="Ghai R."/>
            <person name="Kavagutti S V."/>
        </authorList>
    </citation>
    <scope>NUCLEOTIDE SEQUENCE</scope>
</reference>
<dbReference type="EMBL" id="CAFBOC010000013">
    <property type="protein sequence ID" value="CAB4981937.1"/>
    <property type="molecule type" value="Genomic_DNA"/>
</dbReference>
<feature type="transmembrane region" description="Helical" evidence="5">
    <location>
        <begin position="238"/>
        <end position="260"/>
    </location>
</feature>
<dbReference type="EMBL" id="CAFBLD010000004">
    <property type="protein sequence ID" value="CAB4863740.1"/>
    <property type="molecule type" value="Genomic_DNA"/>
</dbReference>
<evidence type="ECO:0000256" key="1">
    <source>
        <dbReference type="ARBA" id="ARBA00004141"/>
    </source>
</evidence>
<dbReference type="EMBL" id="CAFBQX010000002">
    <property type="protein sequence ID" value="CAB5071335.1"/>
    <property type="molecule type" value="Genomic_DNA"/>
</dbReference>
<proteinExistence type="predicted"/>
<feature type="transmembrane region" description="Helical" evidence="5">
    <location>
        <begin position="191"/>
        <end position="208"/>
    </location>
</feature>
<feature type="transmembrane region" description="Helical" evidence="5">
    <location>
        <begin position="73"/>
        <end position="94"/>
    </location>
</feature>
<evidence type="ECO:0000313" key="7">
    <source>
        <dbReference type="EMBL" id="CAB4689295.1"/>
    </source>
</evidence>
<dbReference type="GO" id="GO:0016765">
    <property type="term" value="F:transferase activity, transferring alkyl or aryl (other than methyl) groups"/>
    <property type="evidence" value="ECO:0007669"/>
    <property type="project" value="InterPro"/>
</dbReference>
<feature type="transmembrane region" description="Helical" evidence="5">
    <location>
        <begin position="150"/>
        <end position="170"/>
    </location>
</feature>
<keyword evidence="3 5" id="KW-1133">Transmembrane helix</keyword>
<evidence type="ECO:0000313" key="12">
    <source>
        <dbReference type="EMBL" id="CAB4947704.1"/>
    </source>
</evidence>
<dbReference type="InterPro" id="IPR044878">
    <property type="entry name" value="UbiA_sf"/>
</dbReference>
<evidence type="ECO:0000256" key="4">
    <source>
        <dbReference type="ARBA" id="ARBA00023136"/>
    </source>
</evidence>
<dbReference type="Pfam" id="PF01040">
    <property type="entry name" value="UbiA"/>
    <property type="match status" value="1"/>
</dbReference>
<accession>A0A6J7A7J6</accession>
<dbReference type="Gene3D" id="1.10.357.140">
    <property type="entry name" value="UbiA prenyltransferase"/>
    <property type="match status" value="1"/>
</dbReference>
<evidence type="ECO:0000313" key="11">
    <source>
        <dbReference type="EMBL" id="CAB4863740.1"/>
    </source>
</evidence>
<dbReference type="EMBL" id="CAEZXO010000003">
    <property type="protein sequence ID" value="CAB4689295.1"/>
    <property type="molecule type" value="Genomic_DNA"/>
</dbReference>
<name>A0A6J7A7J6_9ZZZZ</name>
<feature type="transmembrane region" description="Helical" evidence="5">
    <location>
        <begin position="12"/>
        <end position="28"/>
    </location>
</feature>
<dbReference type="GO" id="GO:0016020">
    <property type="term" value="C:membrane"/>
    <property type="evidence" value="ECO:0007669"/>
    <property type="project" value="UniProtKB-SubCell"/>
</dbReference>
<evidence type="ECO:0000313" key="13">
    <source>
        <dbReference type="EMBL" id="CAB4981937.1"/>
    </source>
</evidence>
<protein>
    <submittedName>
        <fullName evidence="10">Unannotated protein</fullName>
    </submittedName>
</protein>
<evidence type="ECO:0000313" key="8">
    <source>
        <dbReference type="EMBL" id="CAB4728043.1"/>
    </source>
</evidence>
<comment type="subcellular location">
    <subcellularLocation>
        <location evidence="1">Membrane</location>
        <topology evidence="1">Multi-pass membrane protein</topology>
    </subcellularLocation>
</comment>
<keyword evidence="2 5" id="KW-0812">Transmembrane</keyword>
<evidence type="ECO:0000256" key="2">
    <source>
        <dbReference type="ARBA" id="ARBA00022692"/>
    </source>
</evidence>
<evidence type="ECO:0000313" key="10">
    <source>
        <dbReference type="EMBL" id="CAB4828419.1"/>
    </source>
</evidence>
<dbReference type="EMBL" id="CAEZZW010000004">
    <property type="protein sequence ID" value="CAB4780728.1"/>
    <property type="molecule type" value="Genomic_DNA"/>
</dbReference>
<dbReference type="EMBL" id="CAFBNH010000005">
    <property type="protein sequence ID" value="CAB4947704.1"/>
    <property type="molecule type" value="Genomic_DNA"/>
</dbReference>